<dbReference type="EMBL" id="FYDG01000007">
    <property type="protein sequence ID" value="SNB75614.1"/>
    <property type="molecule type" value="Genomic_DNA"/>
</dbReference>
<dbReference type="OrthoDB" id="7356934at2"/>
<dbReference type="Pfam" id="PF12096">
    <property type="entry name" value="DUF3572"/>
    <property type="match status" value="1"/>
</dbReference>
<dbReference type="InterPro" id="IPR021955">
    <property type="entry name" value="DUF3572"/>
</dbReference>
<keyword evidence="2" id="KW-1185">Reference proteome</keyword>
<evidence type="ECO:0008006" key="3">
    <source>
        <dbReference type="Google" id="ProtNLM"/>
    </source>
</evidence>
<sequence>MSREIAEDMATSALIFLAGDDELLSRFLALSGVDPAHLRAAAAEPGFLPGVMAHLASDEALLLRFAAETGRKPEEVAAACALLAGPTEF</sequence>
<dbReference type="RefSeq" id="WP_088521252.1">
    <property type="nucleotide sequence ID" value="NZ_FYDG01000007.1"/>
</dbReference>
<reference evidence="2" key="1">
    <citation type="submission" date="2017-06" db="EMBL/GenBank/DDBJ databases">
        <authorList>
            <person name="Varghese N."/>
            <person name="Submissions S."/>
        </authorList>
    </citation>
    <scope>NUCLEOTIDE SEQUENCE [LARGE SCALE GENOMIC DNA]</scope>
    <source>
        <strain evidence="2">DSM 137</strain>
    </source>
</reference>
<dbReference type="Proteomes" id="UP000198418">
    <property type="component" value="Unassembled WGS sequence"/>
</dbReference>
<dbReference type="AlphaFoldDB" id="A0A212RSV9"/>
<organism evidence="1 2">
    <name type="scientific">Rhodoblastus acidophilus</name>
    <name type="common">Rhodopseudomonas acidophila</name>
    <dbReference type="NCBI Taxonomy" id="1074"/>
    <lineage>
        <taxon>Bacteria</taxon>
        <taxon>Pseudomonadati</taxon>
        <taxon>Pseudomonadota</taxon>
        <taxon>Alphaproteobacteria</taxon>
        <taxon>Hyphomicrobiales</taxon>
        <taxon>Rhodoblastaceae</taxon>
        <taxon>Rhodoblastus</taxon>
    </lineage>
</organism>
<proteinExistence type="predicted"/>
<protein>
    <recommendedName>
        <fullName evidence="3">DUF3572 family protein</fullName>
    </recommendedName>
</protein>
<name>A0A212RSV9_RHOAC</name>
<accession>A0A212RSV9</accession>
<evidence type="ECO:0000313" key="2">
    <source>
        <dbReference type="Proteomes" id="UP000198418"/>
    </source>
</evidence>
<gene>
    <name evidence="1" type="ORF">SAMN06265338_1079</name>
</gene>
<evidence type="ECO:0000313" key="1">
    <source>
        <dbReference type="EMBL" id="SNB75614.1"/>
    </source>
</evidence>